<dbReference type="AlphaFoldDB" id="A0A1X7V7K2"/>
<dbReference type="InParanoid" id="A0A1X7V7K2"/>
<dbReference type="PROSITE" id="PS00420">
    <property type="entry name" value="SRCR_1"/>
    <property type="match status" value="4"/>
</dbReference>
<dbReference type="OrthoDB" id="536948at2759"/>
<feature type="disulfide bond" evidence="5">
    <location>
        <begin position="86"/>
        <end position="96"/>
    </location>
</feature>
<proteinExistence type="predicted"/>
<evidence type="ECO:0000259" key="8">
    <source>
        <dbReference type="PROSITE" id="PS50287"/>
    </source>
</evidence>
<feature type="disulfide bond" evidence="5">
    <location>
        <begin position="308"/>
        <end position="318"/>
    </location>
</feature>
<feature type="domain" description="SRCR" evidence="8">
    <location>
        <begin position="125"/>
        <end position="228"/>
    </location>
</feature>
<keyword evidence="7" id="KW-0812">Transmembrane</keyword>
<sequence>MSYFLVNTCTTGEVRLVNGTTPDQGRVEICINGVWGTVCDDNWNYNNARVVCRQLGYNTDDATYFRGPDHNYGSGNGSIFLDGVRCFGNEYNLLGCLHYPIGSHHCDHSEDVAVSCFLACFTGEVRLANGTTANQGRVEICINGVWGTVCDDDWNYNNARVVCRQLGYNTDGATYFRGPDHNYGSGNGSIFLDGVRCFGNEYNLLGCLHNPIRTHNCDHSKDVAVSCSLACFTGEVRLVNGTTPNQGRVEICINGVWGTVCDDLWTNNSARVVCRQLGYNTDGATYFRGPDHNYGSGTGSIFLDEVQCFGNEYNLLACLHYPIGSHNCDHSEDVAVSCSLDTCESLPSPTPSTVILTVTNSFCEPPSSSPFNLSSITVTTIPITVTATATVESTAAIMSAIILPIILLMIIVLLISLTLIFYYYKIRKAVNRKPVSGKRTLTAKLDDDVVFNIRYNDTNQQISCSQFTSLPLPAIPENQVSDACTTGQVRLANGATSNQGRVEICINGVWGTVCDDFWVTNNNAKVVCRQLGYSTDGATAFTNAYYGQGTGPIVLDNVQCSGNECNLLACSSYIFGTHNCDHTEDVGVSCSSLPASYPFCSSSTCDCPYQSSINVTTLIATATPNAVGACTTGEVRLVNGATPNQGRVEICISGTWGTVCDDLWTNSNARVVCRQLGYSTDGAIYFSGPNGYGSGTGSIFLDEVVCSGNECNLLDCPRNPVGNHNCVHSEDVGVSCPSLVVLTITTTLTLSVTATTTEVRIITSSLNNCTASVTCQGAVTAAVVVPILILVLVASILIILFVIYRYRQKTGISKVLNAFPVLNEPVHLEEVNNRAIDSISDNEAYNAIDTGQQDSSGSASLPLSSIPENQQGPIYTEVTDTPEMEAEKGEEVLYI</sequence>
<dbReference type="InterPro" id="IPR036772">
    <property type="entry name" value="SRCR-like_dom_sf"/>
</dbReference>
<feature type="domain" description="SRCR" evidence="8">
    <location>
        <begin position="236"/>
        <end position="339"/>
    </location>
</feature>
<evidence type="ECO:0000256" key="4">
    <source>
        <dbReference type="ARBA" id="ARBA00023180"/>
    </source>
</evidence>
<feature type="region of interest" description="Disordered" evidence="6">
    <location>
        <begin position="848"/>
        <end position="890"/>
    </location>
</feature>
<evidence type="ECO:0000256" key="3">
    <source>
        <dbReference type="ARBA" id="ARBA00023157"/>
    </source>
</evidence>
<dbReference type="Pfam" id="PF00530">
    <property type="entry name" value="SRCR"/>
    <property type="match status" value="5"/>
</dbReference>
<keyword evidence="1" id="KW-0732">Signal</keyword>
<evidence type="ECO:0000256" key="6">
    <source>
        <dbReference type="SAM" id="MobiDB-lite"/>
    </source>
</evidence>
<keyword evidence="3 5" id="KW-1015">Disulfide bond</keyword>
<dbReference type="PRINTS" id="PR00258">
    <property type="entry name" value="SPERACTRCPTR"/>
</dbReference>
<dbReference type="EnsemblMetazoa" id="Aqu2.1.35976_001">
    <property type="protein sequence ID" value="Aqu2.1.35976_001"/>
    <property type="gene ID" value="Aqu2.1.35976"/>
</dbReference>
<feature type="transmembrane region" description="Helical" evidence="7">
    <location>
        <begin position="778"/>
        <end position="804"/>
    </location>
</feature>
<dbReference type="eggNOG" id="ENOG502SG76">
    <property type="taxonomic scope" value="Eukaryota"/>
</dbReference>
<feature type="domain" description="SRCR" evidence="8">
    <location>
        <begin position="635"/>
        <end position="737"/>
    </location>
</feature>
<dbReference type="GO" id="GO:0016020">
    <property type="term" value="C:membrane"/>
    <property type="evidence" value="ECO:0007669"/>
    <property type="project" value="InterPro"/>
</dbReference>
<name>A0A1X7V7K2_AMPQE</name>
<dbReference type="InterPro" id="IPR001190">
    <property type="entry name" value="SRCR"/>
</dbReference>
<dbReference type="PANTHER" id="PTHR19331:SF465">
    <property type="entry name" value="EGG PEPTIDE SPERACT RECEPTOR"/>
    <property type="match status" value="1"/>
</dbReference>
<dbReference type="PROSITE" id="PS50287">
    <property type="entry name" value="SRCR_2"/>
    <property type="match status" value="5"/>
</dbReference>
<evidence type="ECO:0000256" key="1">
    <source>
        <dbReference type="ARBA" id="ARBA00022729"/>
    </source>
</evidence>
<dbReference type="SMART" id="SM00202">
    <property type="entry name" value="SR"/>
    <property type="match status" value="5"/>
</dbReference>
<keyword evidence="7" id="KW-0472">Membrane</keyword>
<dbReference type="FunFam" id="3.10.250.10:FF:000001">
    <property type="entry name" value="Lysyl oxidase 4 isoform X1"/>
    <property type="match status" value="1"/>
</dbReference>
<keyword evidence="4" id="KW-0325">Glycoprotein</keyword>
<evidence type="ECO:0000256" key="7">
    <source>
        <dbReference type="SAM" id="Phobius"/>
    </source>
</evidence>
<dbReference type="PANTHER" id="PTHR19331">
    <property type="entry name" value="SCAVENGER RECEPTOR DOMAIN-CONTAINING"/>
    <property type="match status" value="1"/>
</dbReference>
<feature type="disulfide bond" evidence="5">
    <location>
        <begin position="706"/>
        <end position="716"/>
    </location>
</feature>
<feature type="disulfide bond" evidence="5">
    <location>
        <begin position="560"/>
        <end position="570"/>
    </location>
</feature>
<dbReference type="SUPFAM" id="SSF56487">
    <property type="entry name" value="SRCR-like"/>
    <property type="match status" value="5"/>
</dbReference>
<feature type="transmembrane region" description="Helical" evidence="7">
    <location>
        <begin position="401"/>
        <end position="424"/>
    </location>
</feature>
<feature type="compositionally biased region" description="Low complexity" evidence="6">
    <location>
        <begin position="855"/>
        <end position="865"/>
    </location>
</feature>
<protein>
    <recommendedName>
        <fullName evidence="8">SRCR domain-containing protein</fullName>
    </recommendedName>
</protein>
<dbReference type="FunFam" id="3.10.250.10:FF:000011">
    <property type="entry name" value="Scavenger receptor class A member 5"/>
    <property type="match status" value="4"/>
</dbReference>
<evidence type="ECO:0000256" key="2">
    <source>
        <dbReference type="ARBA" id="ARBA00022737"/>
    </source>
</evidence>
<dbReference type="Gene3D" id="3.10.250.10">
    <property type="entry name" value="SRCR-like domain"/>
    <property type="match status" value="5"/>
</dbReference>
<accession>A0A1X7V7K2</accession>
<reference evidence="9" key="1">
    <citation type="submission" date="2017-05" db="UniProtKB">
        <authorList>
            <consortium name="EnsemblMetazoa"/>
        </authorList>
    </citation>
    <scope>IDENTIFICATION</scope>
</reference>
<feature type="disulfide bond" evidence="5">
    <location>
        <begin position="197"/>
        <end position="207"/>
    </location>
</feature>
<evidence type="ECO:0000256" key="5">
    <source>
        <dbReference type="PROSITE-ProRule" id="PRU00196"/>
    </source>
</evidence>
<keyword evidence="7" id="KW-1133">Transmembrane helix</keyword>
<keyword evidence="2" id="KW-0677">Repeat</keyword>
<feature type="domain" description="SRCR" evidence="8">
    <location>
        <begin position="14"/>
        <end position="117"/>
    </location>
</feature>
<organism evidence="9">
    <name type="scientific">Amphimedon queenslandica</name>
    <name type="common">Sponge</name>
    <dbReference type="NCBI Taxonomy" id="400682"/>
    <lineage>
        <taxon>Eukaryota</taxon>
        <taxon>Metazoa</taxon>
        <taxon>Porifera</taxon>
        <taxon>Demospongiae</taxon>
        <taxon>Heteroscleromorpha</taxon>
        <taxon>Haplosclerida</taxon>
        <taxon>Niphatidae</taxon>
        <taxon>Amphimedon</taxon>
    </lineage>
</organism>
<feature type="domain" description="SRCR" evidence="8">
    <location>
        <begin position="489"/>
        <end position="591"/>
    </location>
</feature>
<evidence type="ECO:0000313" key="9">
    <source>
        <dbReference type="EnsemblMetazoa" id="Aqu2.1.35976_001"/>
    </source>
</evidence>
<comment type="caution">
    <text evidence="5">Lacks conserved residue(s) required for the propagation of feature annotation.</text>
</comment>